<dbReference type="NCBIfam" id="TIGR03696">
    <property type="entry name" value="Rhs_assc_core"/>
    <property type="match status" value="1"/>
</dbReference>
<name>A0AAI9L0D5_PECCC</name>
<dbReference type="Proteomes" id="UP001165145">
    <property type="component" value="Unassembled WGS sequence"/>
</dbReference>
<reference evidence="2" key="1">
    <citation type="submission" date="2022-06" db="EMBL/GenBank/DDBJ databases">
        <title>Draft genome sequences of Pectobacterium carotovorum subsp. carotovorum str. NBRC12380.</title>
        <authorList>
            <person name="Wakabayashi Y."/>
            <person name="Kojima K."/>
        </authorList>
    </citation>
    <scope>NUCLEOTIDE SEQUENCE</scope>
    <source>
        <strain evidence="2">NBRC 12380</strain>
    </source>
</reference>
<organism evidence="3 5">
    <name type="scientific">Pectobacterium carotovorum subsp. carotovorum</name>
    <name type="common">Erwinia carotovora subsp. carotovora</name>
    <dbReference type="NCBI Taxonomy" id="555"/>
    <lineage>
        <taxon>Bacteria</taxon>
        <taxon>Pseudomonadati</taxon>
        <taxon>Pseudomonadota</taxon>
        <taxon>Gammaproteobacteria</taxon>
        <taxon>Enterobacterales</taxon>
        <taxon>Pectobacteriaceae</taxon>
        <taxon>Pectobacterium</taxon>
    </lineage>
</organism>
<dbReference type="EMBL" id="BRLF01000007">
    <property type="protein sequence ID" value="GKX48184.1"/>
    <property type="molecule type" value="Genomic_DNA"/>
</dbReference>
<comment type="caution">
    <text evidence="3">The sequence shown here is derived from an EMBL/GenBank/DDBJ whole genome shotgun (WGS) entry which is preliminary data.</text>
</comment>
<dbReference type="Proteomes" id="UP001058167">
    <property type="component" value="Unassembled WGS sequence"/>
</dbReference>
<dbReference type="AlphaFoldDB" id="A0AAI9L0D5"/>
<evidence type="ECO:0008006" key="6">
    <source>
        <dbReference type="Google" id="ProtNLM"/>
    </source>
</evidence>
<proteinExistence type="predicted"/>
<evidence type="ECO:0000313" key="3">
    <source>
        <dbReference type="EMBL" id="GLV70628.1"/>
    </source>
</evidence>
<keyword evidence="4" id="KW-1185">Reference proteome</keyword>
<dbReference type="InterPro" id="IPR022385">
    <property type="entry name" value="Rhs_assc_core"/>
</dbReference>
<evidence type="ECO:0000313" key="4">
    <source>
        <dbReference type="Proteomes" id="UP001058167"/>
    </source>
</evidence>
<evidence type="ECO:0000256" key="1">
    <source>
        <dbReference type="SAM" id="MobiDB-lite"/>
    </source>
</evidence>
<protein>
    <recommendedName>
        <fullName evidence="6">RHS repeat-associated core domain-containing protein</fullName>
    </recommendedName>
</protein>
<gene>
    <name evidence="3" type="ORF">Pcaca03_30720</name>
    <name evidence="2" type="ORF">SOASR016_29360</name>
</gene>
<dbReference type="Gene3D" id="2.180.10.10">
    <property type="entry name" value="RHS repeat-associated core"/>
    <property type="match status" value="1"/>
</dbReference>
<evidence type="ECO:0000313" key="5">
    <source>
        <dbReference type="Proteomes" id="UP001165145"/>
    </source>
</evidence>
<sequence>MQILKSTLWGQRPSSTEDPADPSLAFAGQYRDTKSGLCYNRFRYYDPTGGCYVSPDPIGVLGGESNYGMFRIRLGGLVVIYYSVKKGLVIRLGMLVLMRLTIFEDEVSMTLLVI</sequence>
<feature type="compositionally biased region" description="Polar residues" evidence="1">
    <location>
        <begin position="1"/>
        <end position="17"/>
    </location>
</feature>
<accession>A0AAI9L0D5</accession>
<evidence type="ECO:0000313" key="2">
    <source>
        <dbReference type="EMBL" id="GKX48184.1"/>
    </source>
</evidence>
<reference evidence="3" key="2">
    <citation type="submission" date="2023-02" db="EMBL/GenBank/DDBJ databases">
        <title>Pectobacterium carotovorum subsp. carotovorum NBRC 12380.</title>
        <authorList>
            <person name="Ichikawa N."/>
            <person name="Sato H."/>
            <person name="Tonouchi N."/>
        </authorList>
    </citation>
    <scope>NUCLEOTIDE SEQUENCE</scope>
    <source>
        <strain evidence="3">NBRC 12380</strain>
    </source>
</reference>
<dbReference type="PRINTS" id="PR00394">
    <property type="entry name" value="RHSPROTEIN"/>
</dbReference>
<feature type="region of interest" description="Disordered" evidence="1">
    <location>
        <begin position="1"/>
        <end position="25"/>
    </location>
</feature>
<dbReference type="EMBL" id="BSRL01000007">
    <property type="protein sequence ID" value="GLV70628.1"/>
    <property type="molecule type" value="Genomic_DNA"/>
</dbReference>